<keyword evidence="2" id="KW-0853">WD repeat</keyword>
<dbReference type="InterPro" id="IPR048720">
    <property type="entry name" value="PROPPIN"/>
</dbReference>
<dbReference type="GO" id="GO:0034045">
    <property type="term" value="C:phagophore assembly site membrane"/>
    <property type="evidence" value="ECO:0007669"/>
    <property type="project" value="UniProtKB-SubCell"/>
</dbReference>
<dbReference type="AlphaFoldDB" id="A0A811MZ67"/>
<dbReference type="Pfam" id="PF21032">
    <property type="entry name" value="PROPPIN"/>
    <property type="match status" value="1"/>
</dbReference>
<organism evidence="6 7">
    <name type="scientific">Miscanthus lutarioriparius</name>
    <dbReference type="NCBI Taxonomy" id="422564"/>
    <lineage>
        <taxon>Eukaryota</taxon>
        <taxon>Viridiplantae</taxon>
        <taxon>Streptophyta</taxon>
        <taxon>Embryophyta</taxon>
        <taxon>Tracheophyta</taxon>
        <taxon>Spermatophyta</taxon>
        <taxon>Magnoliopsida</taxon>
        <taxon>Liliopsida</taxon>
        <taxon>Poales</taxon>
        <taxon>Poaceae</taxon>
        <taxon>PACMAD clade</taxon>
        <taxon>Panicoideae</taxon>
        <taxon>Andropogonodae</taxon>
        <taxon>Andropogoneae</taxon>
        <taxon>Saccharinae</taxon>
        <taxon>Miscanthus</taxon>
    </lineage>
</organism>
<evidence type="ECO:0000256" key="1">
    <source>
        <dbReference type="ARBA" id="ARBA00004623"/>
    </source>
</evidence>
<name>A0A811MZ67_9POAL</name>
<feature type="region of interest" description="Disordered" evidence="5">
    <location>
        <begin position="293"/>
        <end position="315"/>
    </location>
</feature>
<evidence type="ECO:0000256" key="5">
    <source>
        <dbReference type="SAM" id="MobiDB-lite"/>
    </source>
</evidence>
<evidence type="ECO:0000256" key="3">
    <source>
        <dbReference type="ARBA" id="ARBA00022737"/>
    </source>
</evidence>
<protein>
    <submittedName>
        <fullName evidence="6">Uncharacterized protein</fullName>
    </submittedName>
</protein>
<accession>A0A811MZ67</accession>
<dbReference type="OrthoDB" id="1667587at2759"/>
<dbReference type="Gene3D" id="2.130.10.10">
    <property type="entry name" value="YVTN repeat-like/Quinoprotein amine dehydrogenase"/>
    <property type="match status" value="1"/>
</dbReference>
<reference evidence="6" key="1">
    <citation type="submission" date="2020-10" db="EMBL/GenBank/DDBJ databases">
        <authorList>
            <person name="Han B."/>
            <person name="Lu T."/>
            <person name="Zhao Q."/>
            <person name="Huang X."/>
            <person name="Zhao Y."/>
        </authorList>
    </citation>
    <scope>NUCLEOTIDE SEQUENCE</scope>
</reference>
<dbReference type="PANTHER" id="PTHR11227">
    <property type="entry name" value="WD-REPEAT PROTEIN INTERACTING WITH PHOSPHOINOSIDES WIPI -RELATED"/>
    <property type="match status" value="1"/>
</dbReference>
<dbReference type="Proteomes" id="UP000604825">
    <property type="component" value="Unassembled WGS sequence"/>
</dbReference>
<proteinExistence type="inferred from homology"/>
<comment type="similarity">
    <text evidence="4">Belongs to the WD repeat PROPPIN family.</text>
</comment>
<dbReference type="SMART" id="SM00320">
    <property type="entry name" value="WD40"/>
    <property type="match status" value="2"/>
</dbReference>
<comment type="subcellular location">
    <subcellularLocation>
        <location evidence="1">Preautophagosomal structure membrane</location>
        <topology evidence="1">Peripheral membrane protein</topology>
    </subcellularLocation>
</comment>
<evidence type="ECO:0000313" key="7">
    <source>
        <dbReference type="Proteomes" id="UP000604825"/>
    </source>
</evidence>
<feature type="compositionally biased region" description="Polar residues" evidence="5">
    <location>
        <begin position="306"/>
        <end position="315"/>
    </location>
</feature>
<keyword evidence="7" id="KW-1185">Reference proteome</keyword>
<sequence>MASSVARTWTRPTPTLSHPLVYLSFSHDASCVIAADASTVHWLSCDTFALRGLYQERHASRAVVAACGDMLNEKASTCAVVTTTRAAARLAGGSETTTFAVRRWRPGYLNYHWRYDEWATDIEAGEVRAVSVHGDKTILVLDGRVDVYGLGGDSCVHVLHRVETRSARPLCAASRAAPVAFACAGAEVGEVLVERWAAAAGGFAPLSSFRAHSSRLECVAVSRDGRFVATASFKGTIVRAFHAADGMLLRELRRGADRADIYSMAFSPESKWLAVSSDKGTIHVFSVNVDVPSPSPAQEDSHSPDTDSPNAGSALNAKQGSSWSFFSGFVPGYFRQDGSLAKLRLREGVKYVVAFSHVPNTILVVGMDGSFYRCEFDPVKGGDMKQLEYRNFLKMK</sequence>
<gene>
    <name evidence="6" type="ORF">NCGR_LOCUS10907</name>
</gene>
<dbReference type="InterPro" id="IPR036322">
    <property type="entry name" value="WD40_repeat_dom_sf"/>
</dbReference>
<evidence type="ECO:0000256" key="2">
    <source>
        <dbReference type="ARBA" id="ARBA00022574"/>
    </source>
</evidence>
<keyword evidence="3" id="KW-0677">Repeat</keyword>
<evidence type="ECO:0000313" key="6">
    <source>
        <dbReference type="EMBL" id="CAD6216729.1"/>
    </source>
</evidence>
<comment type="caution">
    <text evidence="6">The sequence shown here is derived from an EMBL/GenBank/DDBJ whole genome shotgun (WGS) entry which is preliminary data.</text>
</comment>
<dbReference type="SUPFAM" id="SSF50978">
    <property type="entry name" value="WD40 repeat-like"/>
    <property type="match status" value="1"/>
</dbReference>
<dbReference type="EMBL" id="CAJGYO010000003">
    <property type="protein sequence ID" value="CAD6216729.1"/>
    <property type="molecule type" value="Genomic_DNA"/>
</dbReference>
<dbReference type="InterPro" id="IPR015943">
    <property type="entry name" value="WD40/YVTN_repeat-like_dom_sf"/>
</dbReference>
<dbReference type="InterPro" id="IPR001680">
    <property type="entry name" value="WD40_rpt"/>
</dbReference>
<evidence type="ECO:0000256" key="4">
    <source>
        <dbReference type="ARBA" id="ARBA00025740"/>
    </source>
</evidence>